<keyword evidence="3" id="KW-1185">Reference proteome</keyword>
<reference evidence="2 3" key="1">
    <citation type="journal article" date="2018" name="Front. Microbiol.">
        <title>Description and Comparative Genomics of Macrococcus caseolyticus subsp. hominis subsp. nov., Macrococcus goetzii sp. nov., Macrococcus epidermidis sp. nov., and Macrococcus bohemicus sp. nov., Novel Macrococci From Human Clinical Material With Virulence Potential and Suspected Uptake of Foreign DNA by Natural Transformation.</title>
        <authorList>
            <person name="Maslanova I."/>
            <person name="Wertheimer Z."/>
            <person name="Sedlacek I."/>
            <person name="Svec P."/>
            <person name="Indrakova A."/>
            <person name="Kovarovic V."/>
            <person name="Schumann P."/>
            <person name="Sproer C."/>
            <person name="Kralova S."/>
            <person name="Sedo O."/>
            <person name="Kristofova L."/>
            <person name="Vrbovska V."/>
            <person name="Fuzik T."/>
            <person name="Petras P."/>
            <person name="Zdrahal Z."/>
            <person name="Ruzickova V."/>
            <person name="Doskar J."/>
            <person name="Pantucek R."/>
        </authorList>
    </citation>
    <scope>NUCLEOTIDE SEQUENCE [LARGE SCALE GENOMIC DNA]</scope>
    <source>
        <strain evidence="2 3">01/688</strain>
    </source>
</reference>
<dbReference type="PANTHER" id="PTHR43441:SF11">
    <property type="entry name" value="RIBOSOMAL-PROTEIN-SERINE ACETYLTRANSFERASE"/>
    <property type="match status" value="1"/>
</dbReference>
<dbReference type="EMBL" id="PZJH01000009">
    <property type="protein sequence ID" value="RAK43781.1"/>
    <property type="molecule type" value="Genomic_DNA"/>
</dbReference>
<sequence>MNRLSIKIDERIELVQAEIFHGENLYNVIDQNREHLRTFLTFIDIITEPAHETAFIKKMMNEFAQGTGRLFLIFVDGELSGTLDLHAINQGFKKAEIGYWLKEDLNGQGIMTKSVIALCDFAFNQMGLNKLSISADVDNIGSNKVAEKSGFEFVGMDKQDVLLYGEFRNMNRYALLKEDFKR</sequence>
<comment type="caution">
    <text evidence="2">The sequence shown here is derived from an EMBL/GenBank/DDBJ whole genome shotgun (WGS) entry which is preliminary data.</text>
</comment>
<evidence type="ECO:0000313" key="3">
    <source>
        <dbReference type="Proteomes" id="UP000249808"/>
    </source>
</evidence>
<dbReference type="Proteomes" id="UP000249808">
    <property type="component" value="Unassembled WGS sequence"/>
</dbReference>
<proteinExistence type="predicted"/>
<keyword evidence="2" id="KW-0808">Transferase</keyword>
<feature type="domain" description="N-acetyltransferase" evidence="1">
    <location>
        <begin position="27"/>
        <end position="171"/>
    </location>
</feature>
<dbReference type="PROSITE" id="PS51186">
    <property type="entry name" value="GNAT"/>
    <property type="match status" value="1"/>
</dbReference>
<organism evidence="2 3">
    <name type="scientific">Macrococcus epidermidis</name>
    <dbReference type="NCBI Taxonomy" id="1902580"/>
    <lineage>
        <taxon>Bacteria</taxon>
        <taxon>Bacillati</taxon>
        <taxon>Bacillota</taxon>
        <taxon>Bacilli</taxon>
        <taxon>Bacillales</taxon>
        <taxon>Staphylococcaceae</taxon>
        <taxon>Macrococcus</taxon>
    </lineage>
</organism>
<dbReference type="InterPro" id="IPR016181">
    <property type="entry name" value="Acyl_CoA_acyltransferase"/>
</dbReference>
<dbReference type="SUPFAM" id="SSF55729">
    <property type="entry name" value="Acyl-CoA N-acyltransferases (Nat)"/>
    <property type="match status" value="1"/>
</dbReference>
<dbReference type="GO" id="GO:1990189">
    <property type="term" value="F:protein N-terminal-serine acetyltransferase activity"/>
    <property type="evidence" value="ECO:0007669"/>
    <property type="project" value="TreeGrafter"/>
</dbReference>
<dbReference type="GO" id="GO:0005737">
    <property type="term" value="C:cytoplasm"/>
    <property type="evidence" value="ECO:0007669"/>
    <property type="project" value="TreeGrafter"/>
</dbReference>
<dbReference type="AlphaFoldDB" id="A0A327ZN09"/>
<dbReference type="GO" id="GO:0008999">
    <property type="term" value="F:protein-N-terminal-alanine acetyltransferase activity"/>
    <property type="evidence" value="ECO:0007669"/>
    <property type="project" value="TreeGrafter"/>
</dbReference>
<dbReference type="Gene3D" id="3.40.630.30">
    <property type="match status" value="1"/>
</dbReference>
<dbReference type="InterPro" id="IPR000182">
    <property type="entry name" value="GNAT_dom"/>
</dbReference>
<dbReference type="Pfam" id="PF13302">
    <property type="entry name" value="Acetyltransf_3"/>
    <property type="match status" value="1"/>
</dbReference>
<evidence type="ECO:0000259" key="1">
    <source>
        <dbReference type="PROSITE" id="PS51186"/>
    </source>
</evidence>
<dbReference type="PANTHER" id="PTHR43441">
    <property type="entry name" value="RIBOSOMAL-PROTEIN-SERINE ACETYLTRANSFERASE"/>
    <property type="match status" value="1"/>
</dbReference>
<name>A0A327ZN09_9STAP</name>
<protein>
    <submittedName>
        <fullName evidence="2">GNAT family N-acetyltransferase</fullName>
    </submittedName>
</protein>
<dbReference type="InterPro" id="IPR051908">
    <property type="entry name" value="Ribosomal_N-acetyltransferase"/>
</dbReference>
<dbReference type="RefSeq" id="WP_111717261.1">
    <property type="nucleotide sequence ID" value="NZ_JBHSSR010000010.1"/>
</dbReference>
<accession>A0A327ZN09</accession>
<gene>
    <name evidence="2" type="ORF">BHU61_12200</name>
</gene>
<evidence type="ECO:0000313" key="2">
    <source>
        <dbReference type="EMBL" id="RAK43781.1"/>
    </source>
</evidence>